<dbReference type="Proteomes" id="UP001319200">
    <property type="component" value="Unassembled WGS sequence"/>
</dbReference>
<evidence type="ECO:0000313" key="2">
    <source>
        <dbReference type="Proteomes" id="UP001319200"/>
    </source>
</evidence>
<sequence length="32" mass="3881">MNLNPSIVYERHYAINWVTYYADNWDDVTTDT</sequence>
<reference evidence="1 2" key="1">
    <citation type="submission" date="2021-05" db="EMBL/GenBank/DDBJ databases">
        <title>A Polyphasic approach of four new species of the genus Ohtaekwangia: Ohtaekwangia histidinii sp. nov., Ohtaekwangia cretensis sp. nov., Ohtaekwangia indiensis sp. nov., Ohtaekwangia reichenbachii sp. nov. from diverse environment.</title>
        <authorList>
            <person name="Octaviana S."/>
        </authorList>
    </citation>
    <scope>NUCLEOTIDE SEQUENCE [LARGE SCALE GENOMIC DNA]</scope>
    <source>
        <strain evidence="1 2">PWU4</strain>
    </source>
</reference>
<protein>
    <submittedName>
        <fullName evidence="1">DUF4272 domain-containing protein</fullName>
    </submittedName>
</protein>
<name>A0AAP2DPU2_9BACT</name>
<gene>
    <name evidence="1" type="ORF">KK083_25560</name>
</gene>
<organism evidence="1 2">
    <name type="scientific">Chryseosolibacter histidini</name>
    <dbReference type="NCBI Taxonomy" id="2782349"/>
    <lineage>
        <taxon>Bacteria</taxon>
        <taxon>Pseudomonadati</taxon>
        <taxon>Bacteroidota</taxon>
        <taxon>Cytophagia</taxon>
        <taxon>Cytophagales</taxon>
        <taxon>Chryseotaleaceae</taxon>
        <taxon>Chryseosolibacter</taxon>
    </lineage>
</organism>
<dbReference type="AlphaFoldDB" id="A0AAP2DPU2"/>
<dbReference type="Pfam" id="PF14094">
    <property type="entry name" value="DUF4272"/>
    <property type="match status" value="1"/>
</dbReference>
<dbReference type="EMBL" id="JAHESF010000038">
    <property type="protein sequence ID" value="MBT1700280.1"/>
    <property type="molecule type" value="Genomic_DNA"/>
</dbReference>
<dbReference type="InterPro" id="IPR025368">
    <property type="entry name" value="DUF4272"/>
</dbReference>
<comment type="caution">
    <text evidence="1">The sequence shown here is derived from an EMBL/GenBank/DDBJ whole genome shotgun (WGS) entry which is preliminary data.</text>
</comment>
<accession>A0AAP2DPU2</accession>
<keyword evidence="2" id="KW-1185">Reference proteome</keyword>
<evidence type="ECO:0000313" key="1">
    <source>
        <dbReference type="EMBL" id="MBT1700280.1"/>
    </source>
</evidence>
<proteinExistence type="predicted"/>